<dbReference type="PRINTS" id="PR00457">
    <property type="entry name" value="ANPEROXIDASE"/>
</dbReference>
<feature type="transmembrane region" description="Helical" evidence="5">
    <location>
        <begin position="96"/>
        <end position="113"/>
    </location>
</feature>
<dbReference type="Gene3D" id="1.10.640.10">
    <property type="entry name" value="Haem peroxidase domain superfamily, animal type"/>
    <property type="match status" value="1"/>
</dbReference>
<dbReference type="AlphaFoldDB" id="A0AAV4A757"/>
<feature type="binding site" description="axial binding residue" evidence="4">
    <location>
        <position position="205"/>
    </location>
    <ligand>
        <name>heme b</name>
        <dbReference type="ChEBI" id="CHEBI:60344"/>
    </ligand>
    <ligandPart>
        <name>Fe</name>
        <dbReference type="ChEBI" id="CHEBI:18248"/>
    </ligandPart>
</feature>
<dbReference type="EMBL" id="BLXT01003580">
    <property type="protein sequence ID" value="GFO02364.1"/>
    <property type="molecule type" value="Genomic_DNA"/>
</dbReference>
<keyword evidence="4" id="KW-0408">Iron</keyword>
<dbReference type="SUPFAM" id="SSF48113">
    <property type="entry name" value="Heme-dependent peroxidases"/>
    <property type="match status" value="1"/>
</dbReference>
<dbReference type="PROSITE" id="PS50292">
    <property type="entry name" value="PEROXIDASE_3"/>
    <property type="match status" value="1"/>
</dbReference>
<evidence type="ECO:0000256" key="3">
    <source>
        <dbReference type="ARBA" id="ARBA00023180"/>
    </source>
</evidence>
<dbReference type="GO" id="GO:0020037">
    <property type="term" value="F:heme binding"/>
    <property type="evidence" value="ECO:0007669"/>
    <property type="project" value="InterPro"/>
</dbReference>
<dbReference type="InterPro" id="IPR037120">
    <property type="entry name" value="Haem_peroxidase_sf_animal"/>
</dbReference>
<dbReference type="GO" id="GO:0006979">
    <property type="term" value="P:response to oxidative stress"/>
    <property type="evidence" value="ECO:0007669"/>
    <property type="project" value="InterPro"/>
</dbReference>
<reference evidence="6 7" key="1">
    <citation type="journal article" date="2021" name="Elife">
        <title>Chloroplast acquisition without the gene transfer in kleptoplastic sea slugs, Plakobranchus ocellatus.</title>
        <authorList>
            <person name="Maeda T."/>
            <person name="Takahashi S."/>
            <person name="Yoshida T."/>
            <person name="Shimamura S."/>
            <person name="Takaki Y."/>
            <person name="Nagai Y."/>
            <person name="Toyoda A."/>
            <person name="Suzuki Y."/>
            <person name="Arimoto A."/>
            <person name="Ishii H."/>
            <person name="Satoh N."/>
            <person name="Nishiyama T."/>
            <person name="Hasebe M."/>
            <person name="Maruyama T."/>
            <person name="Minagawa J."/>
            <person name="Obokata J."/>
            <person name="Shigenobu S."/>
        </authorList>
    </citation>
    <scope>NUCLEOTIDE SEQUENCE [LARGE SCALE GENOMIC DNA]</scope>
</reference>
<keyword evidence="5" id="KW-1133">Transmembrane helix</keyword>
<name>A0AAV4A757_9GAST</name>
<dbReference type="GO" id="GO:0046872">
    <property type="term" value="F:metal ion binding"/>
    <property type="evidence" value="ECO:0007669"/>
    <property type="project" value="UniProtKB-KW"/>
</dbReference>
<evidence type="ECO:0000256" key="4">
    <source>
        <dbReference type="PIRSR" id="PIRSR619791-2"/>
    </source>
</evidence>
<keyword evidence="2" id="KW-0964">Secreted</keyword>
<dbReference type="InterPro" id="IPR010255">
    <property type="entry name" value="Haem_peroxidase_sf"/>
</dbReference>
<comment type="subcellular location">
    <subcellularLocation>
        <location evidence="1">Secreted</location>
    </subcellularLocation>
</comment>
<keyword evidence="3" id="KW-0325">Glycoprotein</keyword>
<gene>
    <name evidence="6" type="ORF">PoB_002886900</name>
</gene>
<comment type="caution">
    <text evidence="6">The sequence shown here is derived from an EMBL/GenBank/DDBJ whole genome shotgun (WGS) entry which is preliminary data.</text>
</comment>
<feature type="transmembrane region" description="Helical" evidence="5">
    <location>
        <begin position="133"/>
        <end position="155"/>
    </location>
</feature>
<dbReference type="PANTHER" id="PTHR11475">
    <property type="entry name" value="OXIDASE/PEROXIDASE"/>
    <property type="match status" value="1"/>
</dbReference>
<keyword evidence="7" id="KW-1185">Reference proteome</keyword>
<evidence type="ECO:0000256" key="2">
    <source>
        <dbReference type="ARBA" id="ARBA00022525"/>
    </source>
</evidence>
<dbReference type="InterPro" id="IPR019791">
    <property type="entry name" value="Haem_peroxidase_animal"/>
</dbReference>
<evidence type="ECO:0000313" key="6">
    <source>
        <dbReference type="EMBL" id="GFO02364.1"/>
    </source>
</evidence>
<dbReference type="PANTHER" id="PTHR11475:SF4">
    <property type="entry name" value="CHORION PEROXIDASE"/>
    <property type="match status" value="1"/>
</dbReference>
<organism evidence="6 7">
    <name type="scientific">Plakobranchus ocellatus</name>
    <dbReference type="NCBI Taxonomy" id="259542"/>
    <lineage>
        <taxon>Eukaryota</taxon>
        <taxon>Metazoa</taxon>
        <taxon>Spiralia</taxon>
        <taxon>Lophotrochozoa</taxon>
        <taxon>Mollusca</taxon>
        <taxon>Gastropoda</taxon>
        <taxon>Heterobranchia</taxon>
        <taxon>Euthyneura</taxon>
        <taxon>Panpulmonata</taxon>
        <taxon>Sacoglossa</taxon>
        <taxon>Placobranchoidea</taxon>
        <taxon>Plakobranchidae</taxon>
        <taxon>Plakobranchus</taxon>
    </lineage>
</organism>
<keyword evidence="4" id="KW-0479">Metal-binding</keyword>
<feature type="transmembrane region" description="Helical" evidence="5">
    <location>
        <begin position="66"/>
        <end position="84"/>
    </location>
</feature>
<proteinExistence type="predicted"/>
<keyword evidence="5" id="KW-0472">Membrane</keyword>
<dbReference type="Pfam" id="PF03098">
    <property type="entry name" value="An_peroxidase"/>
    <property type="match status" value="1"/>
</dbReference>
<evidence type="ECO:0000256" key="5">
    <source>
        <dbReference type="SAM" id="Phobius"/>
    </source>
</evidence>
<evidence type="ECO:0000313" key="7">
    <source>
        <dbReference type="Proteomes" id="UP000735302"/>
    </source>
</evidence>
<dbReference type="GO" id="GO:0005576">
    <property type="term" value="C:extracellular region"/>
    <property type="evidence" value="ECO:0007669"/>
    <property type="project" value="UniProtKB-SubCell"/>
</dbReference>
<evidence type="ECO:0000256" key="1">
    <source>
        <dbReference type="ARBA" id="ARBA00004613"/>
    </source>
</evidence>
<keyword evidence="4" id="KW-0349">Heme</keyword>
<dbReference type="GO" id="GO:0004601">
    <property type="term" value="F:peroxidase activity"/>
    <property type="evidence" value="ECO:0007669"/>
    <property type="project" value="UniProtKB-KW"/>
</dbReference>
<keyword evidence="6" id="KW-0560">Oxidoreductase</keyword>
<keyword evidence="5" id="KW-0812">Transmembrane</keyword>
<keyword evidence="6" id="KW-0575">Peroxidase</keyword>
<protein>
    <submittedName>
        <fullName evidence="6">Chorion peroxidase</fullName>
    </submittedName>
</protein>
<sequence length="432" mass="48462">MPVRVAIDTIVVAVLQVRWSLFVMSVRFTVDTIVVALLQVRWSLFMSGRVTIATIVVTVLQVRWSLFVMSVRFTVATIVVALLQVRWSLFVMSGRVTIATIVVALLQVRWSLFVMSGRVTIATTIVALLQVRWSLFVISGRVTIATTVVVLLQVITYKDFMRQILGSTTSDTYDLIIGDTDYAYNNSIDPTLSNVFSAAAYRFGHSMVSDEVTLNGTATLTSDLYMRPKYTLNSMTEVVEALTNEPLFRTDRWYTQSITDRMFEEPGSPQTGFDVAARNIQRGRDHGLPPYNAWREHYGLAKKANFSVMDQGSVRFSRLYETVDDIDLYSGGISEDNISGGKVGELYAIILGEQFRDLKFGDRFWFENTGDVSSFTDDQIRELKKVSLARVLCDTLTGLTSVLKNPFKAAGTSNNPLTACSDIADINIERRW</sequence>
<dbReference type="Proteomes" id="UP000735302">
    <property type="component" value="Unassembled WGS sequence"/>
</dbReference>
<accession>A0AAV4A757</accession>